<dbReference type="Proteomes" id="UP000011518">
    <property type="component" value="Unassembled WGS sequence"/>
</dbReference>
<accession>L9K2W0</accession>
<dbReference type="PANTHER" id="PTHR46887:SF1">
    <property type="entry name" value="TANDEM C2 DOMAINS NUCLEAR PROTEIN"/>
    <property type="match status" value="1"/>
</dbReference>
<evidence type="ECO:0000313" key="3">
    <source>
        <dbReference type="Proteomes" id="UP000011518"/>
    </source>
</evidence>
<feature type="domain" description="C2" evidence="1">
    <location>
        <begin position="103"/>
        <end position="185"/>
    </location>
</feature>
<reference evidence="3" key="1">
    <citation type="submission" date="2012-07" db="EMBL/GenBank/DDBJ databases">
        <title>Genome of the Chinese tree shrew, a rising model animal genetically related to primates.</title>
        <authorList>
            <person name="Zhang G."/>
            <person name="Fan Y."/>
            <person name="Yao Y."/>
            <person name="Huang Z."/>
        </authorList>
    </citation>
    <scope>NUCLEOTIDE SEQUENCE [LARGE SCALE GENOMIC DNA]</scope>
</reference>
<gene>
    <name evidence="2" type="ORF">TREES_T100017217</name>
</gene>
<dbReference type="InterPro" id="IPR000008">
    <property type="entry name" value="C2_dom"/>
</dbReference>
<dbReference type="Pfam" id="PF00168">
    <property type="entry name" value="C2"/>
    <property type="match status" value="1"/>
</dbReference>
<dbReference type="Gene3D" id="2.60.40.150">
    <property type="entry name" value="C2 domain"/>
    <property type="match status" value="1"/>
</dbReference>
<evidence type="ECO:0000313" key="2">
    <source>
        <dbReference type="EMBL" id="ELW55802.1"/>
    </source>
</evidence>
<reference evidence="3" key="2">
    <citation type="journal article" date="2013" name="Nat. Commun.">
        <title>Genome of the Chinese tree shrew.</title>
        <authorList>
            <person name="Fan Y."/>
            <person name="Huang Z.Y."/>
            <person name="Cao C.C."/>
            <person name="Chen C.S."/>
            <person name="Chen Y.X."/>
            <person name="Fan D.D."/>
            <person name="He J."/>
            <person name="Hou H.L."/>
            <person name="Hu L."/>
            <person name="Hu X.T."/>
            <person name="Jiang X.T."/>
            <person name="Lai R."/>
            <person name="Lang Y.S."/>
            <person name="Liang B."/>
            <person name="Liao S.G."/>
            <person name="Mu D."/>
            <person name="Ma Y.Y."/>
            <person name="Niu Y.Y."/>
            <person name="Sun X.Q."/>
            <person name="Xia J.Q."/>
            <person name="Xiao J."/>
            <person name="Xiong Z.Q."/>
            <person name="Xu L."/>
            <person name="Yang L."/>
            <person name="Zhang Y."/>
            <person name="Zhao W."/>
            <person name="Zhao X.D."/>
            <person name="Zheng Y.T."/>
            <person name="Zhou J.M."/>
            <person name="Zhu Y.B."/>
            <person name="Zhang G.J."/>
            <person name="Wang J."/>
            <person name="Yao Y.G."/>
        </authorList>
    </citation>
    <scope>NUCLEOTIDE SEQUENCE [LARGE SCALE GENOMIC DNA]</scope>
</reference>
<proteinExistence type="predicted"/>
<dbReference type="InterPro" id="IPR035892">
    <property type="entry name" value="C2_domain_sf"/>
</dbReference>
<keyword evidence="3" id="KW-1185">Reference proteome</keyword>
<name>L9K2W0_TUPCH</name>
<dbReference type="PANTHER" id="PTHR46887">
    <property type="entry name" value="TANDEM C2 DOMAINS NUCLEAR PROTEIN"/>
    <property type="match status" value="1"/>
</dbReference>
<dbReference type="InterPro" id="IPR030542">
    <property type="entry name" value="Tac2-N"/>
</dbReference>
<protein>
    <submittedName>
        <fullName evidence="2">Tandem C2 domains nuclear protein</fullName>
    </submittedName>
</protein>
<sequence>MATEYIKSCCRGCFYGETEKHNFSVEKDFKAAVSNSRNAAICIPPLTSVSVKPQVGCTEDYLLSKLPSDGKEVPFVVPKFKLSYIQPRTQGTPSHLGELEGFFVKVAMFSSGELIYKKKTRLLKASNGRVKWGETMIFPLIQNEKEIVFLIKLYSRSSVRRKHFVGQIWITEDSNNTEAANQWKETVTNPEKVVIKWHKLNPS</sequence>
<evidence type="ECO:0000259" key="1">
    <source>
        <dbReference type="Pfam" id="PF00168"/>
    </source>
</evidence>
<dbReference type="InParanoid" id="L9K2W0"/>
<dbReference type="EMBL" id="KB320925">
    <property type="protein sequence ID" value="ELW55802.1"/>
    <property type="molecule type" value="Genomic_DNA"/>
</dbReference>
<dbReference type="SUPFAM" id="SSF49562">
    <property type="entry name" value="C2 domain (Calcium/lipid-binding domain, CaLB)"/>
    <property type="match status" value="1"/>
</dbReference>
<organism evidence="2 3">
    <name type="scientific">Tupaia chinensis</name>
    <name type="common">Chinese tree shrew</name>
    <name type="synonym">Tupaia belangeri chinensis</name>
    <dbReference type="NCBI Taxonomy" id="246437"/>
    <lineage>
        <taxon>Eukaryota</taxon>
        <taxon>Metazoa</taxon>
        <taxon>Chordata</taxon>
        <taxon>Craniata</taxon>
        <taxon>Vertebrata</taxon>
        <taxon>Euteleostomi</taxon>
        <taxon>Mammalia</taxon>
        <taxon>Eutheria</taxon>
        <taxon>Euarchontoglires</taxon>
        <taxon>Scandentia</taxon>
        <taxon>Tupaiidae</taxon>
        <taxon>Tupaia</taxon>
    </lineage>
</organism>
<dbReference type="STRING" id="246437.L9K2W0"/>
<dbReference type="GO" id="GO:0005634">
    <property type="term" value="C:nucleus"/>
    <property type="evidence" value="ECO:0007669"/>
    <property type="project" value="InterPro"/>
</dbReference>
<dbReference type="FunCoup" id="L9K2W0">
    <property type="interactions" value="134"/>
</dbReference>
<dbReference type="AlphaFoldDB" id="L9K2W0"/>